<evidence type="ECO:0000313" key="1">
    <source>
        <dbReference type="EMBL" id="AZG12195.1"/>
    </source>
</evidence>
<keyword evidence="1" id="KW-0614">Plasmid</keyword>
<name>A0A3G8GW76_9BURK</name>
<accession>A0A3G8GW76</accession>
<reference evidence="2" key="1">
    <citation type="submission" date="2018-11" db="EMBL/GenBank/DDBJ databases">
        <title>FDA dAtabase for Regulatory Grade micrObial Sequences (FDA-ARGOS): Supporting development and validation of Infectious Disease Dx tests.</title>
        <authorList>
            <person name="Goldberg B."/>
            <person name="Campos J."/>
            <person name="Tallon L."/>
            <person name="Sadzewicz L."/>
            <person name="Zhao X."/>
            <person name="Vavikolanu K."/>
            <person name="Mehta A."/>
            <person name="Aluvathingal J."/>
            <person name="Nadendla S."/>
            <person name="Geyer C."/>
            <person name="Nandy P."/>
            <person name="Yan Y."/>
            <person name="Sichtig H."/>
        </authorList>
    </citation>
    <scope>NUCLEOTIDE SEQUENCE [LARGE SCALE GENOMIC DNA]</scope>
    <source>
        <strain evidence="2">FDAARGOS_614</strain>
        <plasmid evidence="2">unnamed1</plasmid>
    </source>
</reference>
<dbReference type="AlphaFoldDB" id="A0A3G8GW76"/>
<dbReference type="GeneID" id="60825029"/>
<gene>
    <name evidence="1" type="ORF">EHF44_01645</name>
</gene>
<dbReference type="OrthoDB" id="9861242at2"/>
<evidence type="ECO:0000313" key="2">
    <source>
        <dbReference type="Proteomes" id="UP000270411"/>
    </source>
</evidence>
<dbReference type="KEGG" id="cpau:EHF44_01645"/>
<geneLocation type="plasmid" evidence="1">
    <name>unnamed1</name>
</geneLocation>
<organism evidence="1 2">
    <name type="scientific">Cupriavidus pauculus</name>
    <dbReference type="NCBI Taxonomy" id="82633"/>
    <lineage>
        <taxon>Bacteria</taxon>
        <taxon>Pseudomonadati</taxon>
        <taxon>Pseudomonadota</taxon>
        <taxon>Betaproteobacteria</taxon>
        <taxon>Burkholderiales</taxon>
        <taxon>Burkholderiaceae</taxon>
        <taxon>Cupriavidus</taxon>
    </lineage>
</organism>
<protein>
    <submittedName>
        <fullName evidence="1">Uncharacterized protein</fullName>
    </submittedName>
</protein>
<dbReference type="Proteomes" id="UP000270411">
    <property type="component" value="Plasmid unnamed1"/>
</dbReference>
<sequence>MNLIICATGCWQALVIRERSSRVKRHSAHIPCKVASVDALASSMGLLMTWLISYQSATALPAQGYTPRFRLRCMDTTTPEHPVTRILKKGLENARHHGNITGSVAPGQIASALAR</sequence>
<dbReference type="RefSeq" id="WP_124682126.1">
    <property type="nucleotide sequence ID" value="NZ_CP033968.1"/>
</dbReference>
<dbReference type="EMBL" id="CP033968">
    <property type="protein sequence ID" value="AZG12195.1"/>
    <property type="molecule type" value="Genomic_DNA"/>
</dbReference>
<proteinExistence type="predicted"/>